<gene>
    <name evidence="3" type="ORF">FIBSPDRAFT_1042402</name>
</gene>
<feature type="domain" description="DUF6534" evidence="2">
    <location>
        <begin position="164"/>
        <end position="249"/>
    </location>
</feature>
<dbReference type="STRING" id="436010.A0A166ML78"/>
<reference evidence="3 4" key="1">
    <citation type="journal article" date="2016" name="Mol. Biol. Evol.">
        <title>Comparative Genomics of Early-Diverging Mushroom-Forming Fungi Provides Insights into the Origins of Lignocellulose Decay Capabilities.</title>
        <authorList>
            <person name="Nagy L.G."/>
            <person name="Riley R."/>
            <person name="Tritt A."/>
            <person name="Adam C."/>
            <person name="Daum C."/>
            <person name="Floudas D."/>
            <person name="Sun H."/>
            <person name="Yadav J.S."/>
            <person name="Pangilinan J."/>
            <person name="Larsson K.H."/>
            <person name="Matsuura K."/>
            <person name="Barry K."/>
            <person name="Labutti K."/>
            <person name="Kuo R."/>
            <person name="Ohm R.A."/>
            <person name="Bhattacharya S.S."/>
            <person name="Shirouzu T."/>
            <person name="Yoshinaga Y."/>
            <person name="Martin F.M."/>
            <person name="Grigoriev I.V."/>
            <person name="Hibbett D.S."/>
        </authorList>
    </citation>
    <scope>NUCLEOTIDE SEQUENCE [LARGE SCALE GENOMIC DNA]</scope>
    <source>
        <strain evidence="3 4">CBS 109695</strain>
    </source>
</reference>
<evidence type="ECO:0000259" key="2">
    <source>
        <dbReference type="Pfam" id="PF20152"/>
    </source>
</evidence>
<dbReference type="Proteomes" id="UP000076532">
    <property type="component" value="Unassembled WGS sequence"/>
</dbReference>
<dbReference type="EMBL" id="KV417528">
    <property type="protein sequence ID" value="KZP24112.1"/>
    <property type="molecule type" value="Genomic_DNA"/>
</dbReference>
<protein>
    <recommendedName>
        <fullName evidence="2">DUF6534 domain-containing protein</fullName>
    </recommendedName>
</protein>
<keyword evidence="1" id="KW-0472">Membrane</keyword>
<feature type="transmembrane region" description="Helical" evidence="1">
    <location>
        <begin position="45"/>
        <end position="66"/>
    </location>
</feature>
<evidence type="ECO:0000313" key="4">
    <source>
        <dbReference type="Proteomes" id="UP000076532"/>
    </source>
</evidence>
<accession>A0A166ML78</accession>
<dbReference type="PANTHER" id="PTHR40465">
    <property type="entry name" value="CHROMOSOME 1, WHOLE GENOME SHOTGUN SEQUENCE"/>
    <property type="match status" value="1"/>
</dbReference>
<dbReference type="AlphaFoldDB" id="A0A166ML78"/>
<evidence type="ECO:0000313" key="3">
    <source>
        <dbReference type="EMBL" id="KZP24112.1"/>
    </source>
</evidence>
<keyword evidence="4" id="KW-1185">Reference proteome</keyword>
<name>A0A166ML78_9AGAM</name>
<feature type="transmembrane region" description="Helical" evidence="1">
    <location>
        <begin position="199"/>
        <end position="221"/>
    </location>
</feature>
<feature type="transmembrane region" description="Helical" evidence="1">
    <location>
        <begin position="86"/>
        <end position="106"/>
    </location>
</feature>
<evidence type="ECO:0000256" key="1">
    <source>
        <dbReference type="SAM" id="Phobius"/>
    </source>
</evidence>
<feature type="transmembrane region" description="Helical" evidence="1">
    <location>
        <begin position="6"/>
        <end position="33"/>
    </location>
</feature>
<keyword evidence="1" id="KW-0812">Transmembrane</keyword>
<dbReference type="OrthoDB" id="3206554at2759"/>
<dbReference type="InterPro" id="IPR045339">
    <property type="entry name" value="DUF6534"/>
</dbReference>
<feature type="transmembrane region" description="Helical" evidence="1">
    <location>
        <begin position="118"/>
        <end position="141"/>
    </location>
</feature>
<keyword evidence="1" id="KW-1133">Transmembrane helix</keyword>
<sequence length="324" mass="35717">MGEIGLTFGALLIGALVACSLSGVVFLQSVMYFMIYPKDRMARKVTVGAIWALDQFHTLLIMISMWDYFVKHFGDAQIIDDIPWTLATTIAVTAVITFIVHCFLALRIHMLVKKNWWISGPIVVMAALRLVAAVSTTGAMIKLTSFTKYSDDFGWMFTIGLGLSSAVDCVITITLCYYLRSNRGGTTSLNRAIDSLVLYTFETGALTSVAAISSMMCWLLMRHNRIFLALHFVISKLYANSLLATLNMRITLNRGSNHIHFDTSLVVSAIDTSLPSPLRSSEPSDRTHGFYAGSVNGMTKLEINVERNTESQVNDDSKVASIAA</sequence>
<feature type="transmembrane region" description="Helical" evidence="1">
    <location>
        <begin position="153"/>
        <end position="179"/>
    </location>
</feature>
<proteinExistence type="predicted"/>
<dbReference type="Pfam" id="PF20152">
    <property type="entry name" value="DUF6534"/>
    <property type="match status" value="1"/>
</dbReference>
<dbReference type="PANTHER" id="PTHR40465:SF1">
    <property type="entry name" value="DUF6534 DOMAIN-CONTAINING PROTEIN"/>
    <property type="match status" value="1"/>
</dbReference>
<organism evidence="3 4">
    <name type="scientific">Athelia psychrophila</name>
    <dbReference type="NCBI Taxonomy" id="1759441"/>
    <lineage>
        <taxon>Eukaryota</taxon>
        <taxon>Fungi</taxon>
        <taxon>Dikarya</taxon>
        <taxon>Basidiomycota</taxon>
        <taxon>Agaricomycotina</taxon>
        <taxon>Agaricomycetes</taxon>
        <taxon>Agaricomycetidae</taxon>
        <taxon>Atheliales</taxon>
        <taxon>Atheliaceae</taxon>
        <taxon>Athelia</taxon>
    </lineage>
</organism>